<keyword evidence="2" id="KW-1185">Reference proteome</keyword>
<keyword evidence="1" id="KW-0614">Plasmid</keyword>
<name>A0A0A7G0D0_9CLOT</name>
<geneLocation type="plasmid" evidence="1 2">
    <name>pCBJ</name>
</geneLocation>
<gene>
    <name evidence="1" type="ORF">U729_3259</name>
</gene>
<protein>
    <submittedName>
        <fullName evidence="1">Uncharacterized protein</fullName>
    </submittedName>
</protein>
<accession>A0A0A7G0D0</accession>
<sequence length="142" mass="15982">MSNIALYGRVNSVKNIQVNDNNDGVCISFKVDIIKSINISKIGRVEISDSIDCIAKDHIAISIDNRYNYSSEYDNDVVFFYGSYNEDTNTLKVDGSAYLSEDELDDELIEDIEDDKPRKKVSDSISKAMGKYVAYCVNLNIL</sequence>
<dbReference type="EMBL" id="CP006906">
    <property type="protein sequence ID" value="AIY85288.1"/>
    <property type="molecule type" value="Genomic_DNA"/>
</dbReference>
<evidence type="ECO:0000313" key="2">
    <source>
        <dbReference type="Proteomes" id="UP000030635"/>
    </source>
</evidence>
<dbReference type="Proteomes" id="UP000030635">
    <property type="component" value="Plasmid pCBJ"/>
</dbReference>
<evidence type="ECO:0000313" key="1">
    <source>
        <dbReference type="EMBL" id="AIY85288.1"/>
    </source>
</evidence>
<proteinExistence type="predicted"/>
<organism evidence="1 2">
    <name type="scientific">Clostridium baratii str. Sullivan</name>
    <dbReference type="NCBI Taxonomy" id="1415775"/>
    <lineage>
        <taxon>Bacteria</taxon>
        <taxon>Bacillati</taxon>
        <taxon>Bacillota</taxon>
        <taxon>Clostridia</taxon>
        <taxon>Eubacteriales</taxon>
        <taxon>Clostridiaceae</taxon>
        <taxon>Clostridium</taxon>
    </lineage>
</organism>
<dbReference type="HOGENOM" id="CLU_1812379_0_0_9"/>
<dbReference type="AlphaFoldDB" id="A0A0A7G0D0"/>
<dbReference type="RefSeq" id="WP_040113827.1">
    <property type="nucleotide sequence ID" value="NZ_CP006906.1"/>
</dbReference>
<reference evidence="1 2" key="1">
    <citation type="journal article" date="2015" name="Infect. Genet. Evol.">
        <title>Genomic sequences of six botulinum neurotoxin-producing strains representing three clostridial species illustrate the mobility and diversity of botulinum neurotoxin genes.</title>
        <authorList>
            <person name="Smith T.J."/>
            <person name="Hill K.K."/>
            <person name="Xie G."/>
            <person name="Foley B.T."/>
            <person name="Williamson C.H."/>
            <person name="Foster J.T."/>
            <person name="Johnson S.L."/>
            <person name="Chertkov O."/>
            <person name="Teshima H."/>
            <person name="Gibbons H.S."/>
            <person name="Johnsky L.A."/>
            <person name="Karavis M.A."/>
            <person name="Smith L.A."/>
        </authorList>
    </citation>
    <scope>NUCLEOTIDE SEQUENCE [LARGE SCALE GENOMIC DNA]</scope>
    <source>
        <strain evidence="1">Sullivan</strain>
        <plasmid evidence="2">Plasmid pCBJ</plasmid>
    </source>
</reference>
<dbReference type="KEGG" id="cbv:U729_3259"/>